<evidence type="ECO:0000313" key="2">
    <source>
        <dbReference type="EMBL" id="KCY14411.1"/>
    </source>
</evidence>
<dbReference type="InterPro" id="IPR004027">
    <property type="entry name" value="SEC_C_motif"/>
</dbReference>
<dbReference type="PATRIC" id="fig|1310697.3.peg.3467"/>
<accession>A0A062I6E4</accession>
<reference evidence="2 3" key="1">
    <citation type="submission" date="2014-04" db="EMBL/GenBank/DDBJ databases">
        <title>Comparative genomics and transcriptomics to identify genetic mechanisms underlying the emergence of carbapenem resistant Acinetobacter baumannii (CRAb).</title>
        <authorList>
            <person name="Harris A.D."/>
            <person name="Johnson K.J."/>
            <person name="George J."/>
            <person name="Nadendla S."/>
            <person name="Daugherty S.C."/>
            <person name="Parankush S."/>
            <person name="Sadzewicz L."/>
            <person name="Tallon L."/>
            <person name="Sengamalay N."/>
            <person name="Hazen T.H."/>
            <person name="Rasko D.A."/>
        </authorList>
    </citation>
    <scope>NUCLEOTIDE SEQUENCE [LARGE SCALE GENOMIC DNA]</scope>
    <source>
        <strain evidence="2 3">21072</strain>
    </source>
</reference>
<dbReference type="Proteomes" id="UP000027327">
    <property type="component" value="Unassembled WGS sequence"/>
</dbReference>
<name>A0A062I6E4_ACIBA</name>
<dbReference type="Gene3D" id="3.10.450.50">
    <property type="match status" value="1"/>
</dbReference>
<dbReference type="Pfam" id="PF08378">
    <property type="entry name" value="NERD"/>
    <property type="match status" value="1"/>
</dbReference>
<dbReference type="EMBL" id="JMOD01000102">
    <property type="protein sequence ID" value="KCY14411.1"/>
    <property type="molecule type" value="Genomic_DNA"/>
</dbReference>
<dbReference type="InterPro" id="IPR011528">
    <property type="entry name" value="NERD"/>
</dbReference>
<protein>
    <submittedName>
        <fullName evidence="2">SEC-C motif family protein</fullName>
    </submittedName>
</protein>
<comment type="caution">
    <text evidence="2">The sequence shown here is derived from an EMBL/GenBank/DDBJ whole genome shotgun (WGS) entry which is preliminary data.</text>
</comment>
<dbReference type="AlphaFoldDB" id="A0A062I6E4"/>
<dbReference type="RefSeq" id="WP_032037586.1">
    <property type="nucleotide sequence ID" value="NZ_JMOD01000102.1"/>
</dbReference>
<proteinExistence type="predicted"/>
<evidence type="ECO:0000313" key="3">
    <source>
        <dbReference type="Proteomes" id="UP000027327"/>
    </source>
</evidence>
<dbReference type="SUPFAM" id="SSF103642">
    <property type="entry name" value="Sec-C motif"/>
    <property type="match status" value="1"/>
</dbReference>
<evidence type="ECO:0000259" key="1">
    <source>
        <dbReference type="Pfam" id="PF08378"/>
    </source>
</evidence>
<dbReference type="PANTHER" id="PTHR33747:SF1">
    <property type="entry name" value="ADENYLATE CYCLASE-ASSOCIATED CAP C-TERMINAL DOMAIN-CONTAINING PROTEIN"/>
    <property type="match status" value="1"/>
</dbReference>
<sequence length="716" mass="82396">MRTEQEIFKILEEICSQPGFLEVVSFLSWRDAFIHQQGENIGIEDLLKCFDLSRLSRTELSTLIGLLCKNGITEKKLSHYELRDHVEKIDSLMKELHAALSFGNFNFEAIMTDPNLLKSSSVFREAIFYAGDGAYKHQYRDLARIRYAKDDLWIKKNKGFTINNAICVFTSIDQLHINKANNTNLREQGFTQIFQFTLEELVNESGLNFDIVKNVISAFSSLPQNGMESFNNIDDFNHRNAYPIINLGNEKFISFQSYSIWESLYESPFFWFDADDVYKKIASDNRGAFAEDFSADRLASVFGQKNVYKNINIHKGKDIVGEIDVLVIFGKYALVIQAKSKKLTIEARKGNSQKLEDDFKKAVHKAYDQALECCDFLQDSSVVFKQEDIVVKLDTIGLDKIFPICIVSDYYPALAAQAREFLKIRTTQIIKHPYVMDVFLLDLIAEMLDPPLFFLDYLEKRCDFGLALLANHELTILSTYIKQNLYFQGNPDMIFLEDSLSGELELSMLARREDFIDVEETPQGLLHFEHKFKFIGNLIQQLKYSDSFRYQKLGFLILSLAETTLEQLDSSIGQMIEASYYGKQQSDITISISEGNTGLTIHCNDLEIIAALKQLKEHCKFRKYSTKADSWIGIIYSPSELKIRLIDYDSMSWKQDYQMERKVETLEAKLAKKSLLQKGKNPFRPVTIIREMNKIGRNEQCPCGSGKKYKKCCLNS</sequence>
<organism evidence="2 3">
    <name type="scientific">Acinetobacter baumannii 21072</name>
    <dbReference type="NCBI Taxonomy" id="1310697"/>
    <lineage>
        <taxon>Bacteria</taxon>
        <taxon>Pseudomonadati</taxon>
        <taxon>Pseudomonadota</taxon>
        <taxon>Gammaproteobacteria</taxon>
        <taxon>Moraxellales</taxon>
        <taxon>Moraxellaceae</taxon>
        <taxon>Acinetobacter</taxon>
        <taxon>Acinetobacter calcoaceticus/baumannii complex</taxon>
    </lineage>
</organism>
<dbReference type="Pfam" id="PF02810">
    <property type="entry name" value="SEC-C"/>
    <property type="match status" value="1"/>
</dbReference>
<dbReference type="PANTHER" id="PTHR33747">
    <property type="entry name" value="UPF0225 PROTEIN SCO1677"/>
    <property type="match status" value="1"/>
</dbReference>
<gene>
    <name evidence="2" type="ORF">J596_3652</name>
</gene>
<feature type="domain" description="NERD" evidence="1">
    <location>
        <begin position="286"/>
        <end position="373"/>
    </location>
</feature>